<comment type="caution">
    <text evidence="2">The sequence shown here is derived from an EMBL/GenBank/DDBJ whole genome shotgun (WGS) entry which is preliminary data.</text>
</comment>
<reference evidence="1" key="1">
    <citation type="journal article" date="2014" name="Int. J. Syst. Evol. Microbiol.">
        <title>Complete genome of a new Firmicutes species belonging to the dominant human colonic microbiota ('Ruminococcus bicirculans') reveals two chromosomes and a selective capacity to utilize plant glucans.</title>
        <authorList>
            <consortium name="NISC Comparative Sequencing Program"/>
            <person name="Wegmann U."/>
            <person name="Louis P."/>
            <person name="Goesmann A."/>
            <person name="Henrissat B."/>
            <person name="Duncan S.H."/>
            <person name="Flint H.J."/>
        </authorList>
    </citation>
    <scope>NUCLEOTIDE SEQUENCE</scope>
    <source>
        <strain evidence="1">CGMCC 1.10832</strain>
    </source>
</reference>
<reference evidence="4" key="3">
    <citation type="journal article" date="2019" name="Int. J. Syst. Evol. Microbiol.">
        <title>The Global Catalogue of Microorganisms (GCM) 10K type strain sequencing project: providing services to taxonomists for standard genome sequencing and annotation.</title>
        <authorList>
            <consortium name="The Broad Institute Genomics Platform"/>
            <consortium name="The Broad Institute Genome Sequencing Center for Infectious Disease"/>
            <person name="Wu L."/>
            <person name="Ma J."/>
        </authorList>
    </citation>
    <scope>NUCLEOTIDE SEQUENCE [LARGE SCALE GENOMIC DNA]</scope>
    <source>
        <strain evidence="4">CGMCC 1.10832</strain>
    </source>
</reference>
<dbReference type="EMBL" id="BMEC01000004">
    <property type="protein sequence ID" value="GGC29680.1"/>
    <property type="molecule type" value="Genomic_DNA"/>
</dbReference>
<dbReference type="Proteomes" id="UP000240608">
    <property type="component" value="Unassembled WGS sequence"/>
</dbReference>
<protein>
    <submittedName>
        <fullName evidence="2">Uncharacterized protein</fullName>
    </submittedName>
</protein>
<dbReference type="Proteomes" id="UP000636010">
    <property type="component" value="Unassembled WGS sequence"/>
</dbReference>
<proteinExistence type="predicted"/>
<evidence type="ECO:0000313" key="3">
    <source>
        <dbReference type="Proteomes" id="UP000240608"/>
    </source>
</evidence>
<gene>
    <name evidence="2" type="ORF">C9994_04175</name>
    <name evidence="1" type="ORF">GCM10011506_13840</name>
</gene>
<evidence type="ECO:0000313" key="1">
    <source>
        <dbReference type="EMBL" id="GGC29680.1"/>
    </source>
</evidence>
<evidence type="ECO:0000313" key="2">
    <source>
        <dbReference type="EMBL" id="PTB97181.1"/>
    </source>
</evidence>
<accession>A0A2T4DTM0</accession>
<keyword evidence="4" id="KW-1185">Reference proteome</keyword>
<organism evidence="2 3">
    <name type="scientific">Marivirga lumbricoides</name>
    <dbReference type="NCBI Taxonomy" id="1046115"/>
    <lineage>
        <taxon>Bacteria</taxon>
        <taxon>Pseudomonadati</taxon>
        <taxon>Bacteroidota</taxon>
        <taxon>Cytophagia</taxon>
        <taxon>Cytophagales</taxon>
        <taxon>Marivirgaceae</taxon>
        <taxon>Marivirga</taxon>
    </lineage>
</organism>
<sequence>MKIIYAQKEIRWAIPSLRKVSLKKSLVFILFLFGSVVLHSQDLPNEMWHPGLVVLEEGDTLRGQIQYDFKTNLVQLAIDNKIKTFSSQQVLFLNFHCQFFKRFRYFYSIPYRLKGSMNVPVFFEILAEGRLTLMSREYVVVESINRYGNPMYRPLGVGGTREILTYDYYLLTDNGDINLYLEKKKDLLPYFGRYEDEMAKYIRKNKLKVDKQQDLVRIVNYYNEIVQE</sequence>
<reference evidence="2 3" key="2">
    <citation type="submission" date="2018-03" db="EMBL/GenBank/DDBJ databases">
        <title>Cross-interface Injection: A General Nanoliter Liquid Handling Method Applied to Single Cells Genome Amplification Automated Nanoliter Liquid Handling Applied to Single Cell Multiple Displacement Amplification.</title>
        <authorList>
            <person name="Yun J."/>
            <person name="Xu P."/>
            <person name="Xu J."/>
            <person name="Dai X."/>
            <person name="Wang Y."/>
            <person name="Zheng X."/>
            <person name="Cao C."/>
            <person name="Yi Q."/>
            <person name="Zhu Y."/>
            <person name="Wang L."/>
            <person name="Dong Z."/>
            <person name="Huang Y."/>
            <person name="Huang L."/>
            <person name="Du W."/>
        </authorList>
    </citation>
    <scope>NUCLEOTIDE SEQUENCE [LARGE SCALE GENOMIC DNA]</scope>
    <source>
        <strain evidence="2 3">Z-D1-2</strain>
    </source>
</reference>
<evidence type="ECO:0000313" key="4">
    <source>
        <dbReference type="Proteomes" id="UP000636010"/>
    </source>
</evidence>
<dbReference type="AlphaFoldDB" id="A0A2T4DTM0"/>
<reference evidence="1" key="4">
    <citation type="submission" date="2024-05" db="EMBL/GenBank/DDBJ databases">
        <authorList>
            <person name="Sun Q."/>
            <person name="Zhou Y."/>
        </authorList>
    </citation>
    <scope>NUCLEOTIDE SEQUENCE</scope>
    <source>
        <strain evidence="1">CGMCC 1.10832</strain>
    </source>
</reference>
<dbReference type="EMBL" id="PYVU01000022">
    <property type="protein sequence ID" value="PTB97181.1"/>
    <property type="molecule type" value="Genomic_DNA"/>
</dbReference>
<name>A0A2T4DTM0_9BACT</name>